<dbReference type="GO" id="GO:0016787">
    <property type="term" value="F:hydrolase activity"/>
    <property type="evidence" value="ECO:0007669"/>
    <property type="project" value="InterPro"/>
</dbReference>
<dbReference type="InterPro" id="IPR029058">
    <property type="entry name" value="AB_hydrolase_fold"/>
</dbReference>
<dbReference type="PANTHER" id="PTHR23024:SF479">
    <property type="entry name" value="CARBOXYLESTERASE 2-RELATED"/>
    <property type="match status" value="1"/>
</dbReference>
<dbReference type="PANTHER" id="PTHR23024">
    <property type="entry name" value="ARYLACETAMIDE DEACETYLASE"/>
    <property type="match status" value="1"/>
</dbReference>
<dbReference type="AlphaFoldDB" id="A0A9R0IH76"/>
<dbReference type="SUPFAM" id="SSF53474">
    <property type="entry name" value="alpha/beta-Hydrolases"/>
    <property type="match status" value="1"/>
</dbReference>
<dbReference type="Pfam" id="PF07859">
    <property type="entry name" value="Abhydrolase_3"/>
    <property type="match status" value="1"/>
</dbReference>
<dbReference type="PROSITE" id="PS01174">
    <property type="entry name" value="LIPASE_GDXG_SER"/>
    <property type="match status" value="1"/>
</dbReference>
<reference evidence="4" key="1">
    <citation type="journal article" date="2021" name="Nat. Commun.">
        <title>Genomic analyses provide insights into spinach domestication and the genetic basis of agronomic traits.</title>
        <authorList>
            <person name="Cai X."/>
            <person name="Sun X."/>
            <person name="Xu C."/>
            <person name="Sun H."/>
            <person name="Wang X."/>
            <person name="Ge C."/>
            <person name="Zhang Z."/>
            <person name="Wang Q."/>
            <person name="Fei Z."/>
            <person name="Jiao C."/>
            <person name="Wang Q."/>
        </authorList>
    </citation>
    <scope>NUCLEOTIDE SEQUENCE [LARGE SCALE GENOMIC DNA]</scope>
    <source>
        <strain evidence="4">cv. Varoflay</strain>
    </source>
</reference>
<protein>
    <submittedName>
        <fullName evidence="5">Probable carboxylesterase 2</fullName>
    </submittedName>
</protein>
<comment type="similarity">
    <text evidence="1">Belongs to the 'GDXG' lipolytic enzyme family.</text>
</comment>
<accession>A0A9R0IH76</accession>
<name>A0A9R0IH76_SPIOL</name>
<dbReference type="Proteomes" id="UP000813463">
    <property type="component" value="Chromosome 4"/>
</dbReference>
<evidence type="ECO:0000256" key="1">
    <source>
        <dbReference type="ARBA" id="ARBA00010515"/>
    </source>
</evidence>
<dbReference type="Gene3D" id="3.40.50.1820">
    <property type="entry name" value="alpha/beta hydrolase"/>
    <property type="match status" value="1"/>
</dbReference>
<evidence type="ECO:0000256" key="2">
    <source>
        <dbReference type="PROSITE-ProRule" id="PRU10038"/>
    </source>
</evidence>
<dbReference type="OrthoDB" id="408631at2759"/>
<reference evidence="5" key="2">
    <citation type="submission" date="2025-08" db="UniProtKB">
        <authorList>
            <consortium name="RefSeq"/>
        </authorList>
    </citation>
    <scope>IDENTIFICATION</scope>
    <source>
        <tissue evidence="5">Leaf</tissue>
    </source>
</reference>
<evidence type="ECO:0000313" key="5">
    <source>
        <dbReference type="RefSeq" id="XP_021848570.1"/>
    </source>
</evidence>
<sequence length="316" mass="35402">MEVQMSPEILHDFSPRLRVYKDGQIERLLKAHALPPSFDSATLVTSKDVEVSPGVSARIYRPVKFEPQKAKLPILIYIHGGAFCLYSASSSIYHNYLNSLVSLAGCIAVSVDYRLAPEHPMPVCYDDSMSVTQWVLSHSTGSGPEPWLNDRADFDQVFLAGDSAGANIVHDIVIRTDQSKSKRFAGIAMVHPFFGAGEPNGLWDYLYPGTTGVFDSRLNPAANPTKMRKEISACKKILVCVGGRDFLRDRGMTYYQVLREGQENGEWKGELELMESKGRNHVFHLYKPDCDEARDLLIRVADFISNSNSQDFDYQI</sequence>
<gene>
    <name evidence="5" type="primary">LOC110788244</name>
</gene>
<dbReference type="InterPro" id="IPR013094">
    <property type="entry name" value="AB_hydrolase_3"/>
</dbReference>
<feature type="domain" description="Alpha/beta hydrolase fold-3" evidence="3">
    <location>
        <begin position="75"/>
        <end position="284"/>
    </location>
</feature>
<dbReference type="InterPro" id="IPR050466">
    <property type="entry name" value="Carboxylest/Gibb_receptor"/>
</dbReference>
<dbReference type="GeneID" id="110788244"/>
<evidence type="ECO:0000313" key="4">
    <source>
        <dbReference type="Proteomes" id="UP000813463"/>
    </source>
</evidence>
<dbReference type="InterPro" id="IPR033140">
    <property type="entry name" value="Lipase_GDXG_put_SER_AS"/>
</dbReference>
<dbReference type="KEGG" id="soe:110788244"/>
<feature type="active site" evidence="2">
    <location>
        <position position="163"/>
    </location>
</feature>
<organism evidence="4 5">
    <name type="scientific">Spinacia oleracea</name>
    <name type="common">Spinach</name>
    <dbReference type="NCBI Taxonomy" id="3562"/>
    <lineage>
        <taxon>Eukaryota</taxon>
        <taxon>Viridiplantae</taxon>
        <taxon>Streptophyta</taxon>
        <taxon>Embryophyta</taxon>
        <taxon>Tracheophyta</taxon>
        <taxon>Spermatophyta</taxon>
        <taxon>Magnoliopsida</taxon>
        <taxon>eudicotyledons</taxon>
        <taxon>Gunneridae</taxon>
        <taxon>Pentapetalae</taxon>
        <taxon>Caryophyllales</taxon>
        <taxon>Chenopodiaceae</taxon>
        <taxon>Chenopodioideae</taxon>
        <taxon>Anserineae</taxon>
        <taxon>Spinacia</taxon>
    </lineage>
</organism>
<dbReference type="RefSeq" id="XP_021848570.1">
    <property type="nucleotide sequence ID" value="XM_021992878.2"/>
</dbReference>
<evidence type="ECO:0000259" key="3">
    <source>
        <dbReference type="Pfam" id="PF07859"/>
    </source>
</evidence>
<keyword evidence="4" id="KW-1185">Reference proteome</keyword>
<proteinExistence type="inferred from homology"/>